<dbReference type="InterPro" id="IPR037041">
    <property type="entry name" value="Trigger_fac_C_sf"/>
</dbReference>
<keyword evidence="6" id="KW-0131">Cell cycle</keyword>
<protein>
    <recommendedName>
        <fullName evidence="7">peptidylprolyl isomerase</fullName>
        <ecNumber evidence="7">5.2.1.8</ecNumber>
    </recommendedName>
</protein>
<dbReference type="InterPro" id="IPR046357">
    <property type="entry name" value="PPIase_dom_sf"/>
</dbReference>
<dbReference type="NCBIfam" id="TIGR00115">
    <property type="entry name" value="tig"/>
    <property type="match status" value="1"/>
</dbReference>
<evidence type="ECO:0000256" key="2">
    <source>
        <dbReference type="ARBA" id="ARBA00004496"/>
    </source>
</evidence>
<feature type="signal peptide" evidence="9">
    <location>
        <begin position="1"/>
        <end position="20"/>
    </location>
</feature>
<evidence type="ECO:0000313" key="12">
    <source>
        <dbReference type="Proteomes" id="UP001652442"/>
    </source>
</evidence>
<dbReference type="InterPro" id="IPR005215">
    <property type="entry name" value="Trig_fac"/>
</dbReference>
<dbReference type="InterPro" id="IPR001179">
    <property type="entry name" value="PPIase_FKBP_dom"/>
</dbReference>
<dbReference type="Proteomes" id="UP001652442">
    <property type="component" value="Unassembled WGS sequence"/>
</dbReference>
<dbReference type="Pfam" id="PF00254">
    <property type="entry name" value="FKBP_C"/>
    <property type="match status" value="1"/>
</dbReference>
<dbReference type="RefSeq" id="WP_262591245.1">
    <property type="nucleotide sequence ID" value="NZ_JAOQJQ010000005.1"/>
</dbReference>
<reference evidence="11 12" key="1">
    <citation type="journal article" date="2021" name="ISME Commun">
        <title>Automated analysis of genomic sequences facilitates high-throughput and comprehensive description of bacteria.</title>
        <authorList>
            <person name="Hitch T.C.A."/>
        </authorList>
    </citation>
    <scope>NUCLEOTIDE SEQUENCE [LARGE SCALE GENOMIC DNA]</scope>
    <source>
        <strain evidence="11 12">Sanger_109</strain>
    </source>
</reference>
<dbReference type="EMBL" id="JAOQJQ010000005">
    <property type="protein sequence ID" value="MCU6763085.1"/>
    <property type="molecule type" value="Genomic_DNA"/>
</dbReference>
<comment type="catalytic activity">
    <reaction evidence="1 7">
        <text>[protein]-peptidylproline (omega=180) = [protein]-peptidylproline (omega=0)</text>
        <dbReference type="Rhea" id="RHEA:16237"/>
        <dbReference type="Rhea" id="RHEA-COMP:10747"/>
        <dbReference type="Rhea" id="RHEA-COMP:10748"/>
        <dbReference type="ChEBI" id="CHEBI:83833"/>
        <dbReference type="ChEBI" id="CHEBI:83834"/>
        <dbReference type="EC" id="5.2.1.8"/>
    </reaction>
</comment>
<evidence type="ECO:0000256" key="1">
    <source>
        <dbReference type="ARBA" id="ARBA00000971"/>
    </source>
</evidence>
<dbReference type="Gene3D" id="1.10.3120.10">
    <property type="entry name" value="Trigger factor, C-terminal domain"/>
    <property type="match status" value="1"/>
</dbReference>
<dbReference type="GO" id="GO:0003755">
    <property type="term" value="F:peptidyl-prolyl cis-trans isomerase activity"/>
    <property type="evidence" value="ECO:0007669"/>
    <property type="project" value="UniProtKB-EC"/>
</dbReference>
<evidence type="ECO:0000256" key="7">
    <source>
        <dbReference type="PROSITE-ProRule" id="PRU00277"/>
    </source>
</evidence>
<evidence type="ECO:0000256" key="6">
    <source>
        <dbReference type="ARBA" id="ARBA00023306"/>
    </source>
</evidence>
<dbReference type="PIRSF" id="PIRSF003095">
    <property type="entry name" value="Trigger_factor"/>
    <property type="match status" value="1"/>
</dbReference>
<evidence type="ECO:0000256" key="9">
    <source>
        <dbReference type="SAM" id="SignalP"/>
    </source>
</evidence>
<dbReference type="PROSITE" id="PS51257">
    <property type="entry name" value="PROKAR_LIPOPROTEIN"/>
    <property type="match status" value="1"/>
</dbReference>
<keyword evidence="3" id="KW-0132">Cell division</keyword>
<keyword evidence="4 7" id="KW-0697">Rotamase</keyword>
<evidence type="ECO:0000259" key="10">
    <source>
        <dbReference type="PROSITE" id="PS50059"/>
    </source>
</evidence>
<comment type="subcellular location">
    <subcellularLocation>
        <location evidence="2">Cytoplasm</location>
    </subcellularLocation>
</comment>
<feature type="chain" id="PRO_5047451071" description="peptidylprolyl isomerase" evidence="9">
    <location>
        <begin position="21"/>
        <end position="401"/>
    </location>
</feature>
<evidence type="ECO:0000256" key="8">
    <source>
        <dbReference type="SAM" id="MobiDB-lite"/>
    </source>
</evidence>
<organism evidence="11 12">
    <name type="scientific">Brotonthovivens ammoniilytica</name>
    <dbReference type="NCBI Taxonomy" id="2981725"/>
    <lineage>
        <taxon>Bacteria</taxon>
        <taxon>Bacillati</taxon>
        <taxon>Bacillota</taxon>
        <taxon>Clostridia</taxon>
        <taxon>Lachnospirales</taxon>
        <taxon>Lachnospiraceae</taxon>
        <taxon>Brotonthovivens</taxon>
    </lineage>
</organism>
<feature type="region of interest" description="Disordered" evidence="8">
    <location>
        <begin position="379"/>
        <end position="401"/>
    </location>
</feature>
<comment type="caution">
    <text evidence="11">The sequence shown here is derived from an EMBL/GenBank/DDBJ whole genome shotgun (WGS) entry which is preliminary data.</text>
</comment>
<evidence type="ECO:0000313" key="11">
    <source>
        <dbReference type="EMBL" id="MCU6763085.1"/>
    </source>
</evidence>
<dbReference type="InterPro" id="IPR027304">
    <property type="entry name" value="Trigger_fact/SurA_dom_sf"/>
</dbReference>
<dbReference type="SUPFAM" id="SSF109998">
    <property type="entry name" value="Triger factor/SurA peptide-binding domain-like"/>
    <property type="match status" value="1"/>
</dbReference>
<evidence type="ECO:0000256" key="4">
    <source>
        <dbReference type="ARBA" id="ARBA00023110"/>
    </source>
</evidence>
<feature type="domain" description="PPIase FKBP-type" evidence="10">
    <location>
        <begin position="110"/>
        <end position="199"/>
    </location>
</feature>
<dbReference type="Gene3D" id="3.10.50.40">
    <property type="match status" value="1"/>
</dbReference>
<name>A0ABT2TLJ4_9FIRM</name>
<accession>A0ABT2TLJ4</accession>
<sequence length="401" mass="44738">MKKKLIMLLAAAMTVSVVFAGCGNKEDETNSSSSEAYSLENEPTNYKAKDMLKSTDYDVQDYVKLGDYKDIAVEVDKSLEVTDENVKTAANTTLAQYPNYVETDGKAEDGSKVNIDYTGTVDGKEFDGGSAEGADLTLGSGSFIDGFEDGLVGHKAGEEVTLNLKFPDDYSANKDLAGKDSVFKVKINKVYNAETMDYDHLTDDYVKENFSTTYGLSTVKAFKDRMKDSLENQRDVAVQKAFLEKLVGKSEIKIPDGLVEERVQQTMDSYEESCTQYGMELEDYIKNMYGQSVDEYEKTLKTELESSVKEELVLEELVRELKCKVPSSEFISFVQYYAQQYSMSESDFIKQCGGKDYLILNYAEYYKALPEAAENAKVTYADTSSDSDSDNNTESDSGQEK</sequence>
<evidence type="ECO:0000256" key="3">
    <source>
        <dbReference type="ARBA" id="ARBA00022618"/>
    </source>
</evidence>
<evidence type="ECO:0000256" key="5">
    <source>
        <dbReference type="ARBA" id="ARBA00023235"/>
    </source>
</evidence>
<dbReference type="Pfam" id="PF05698">
    <property type="entry name" value="Trigger_C"/>
    <property type="match status" value="1"/>
</dbReference>
<dbReference type="EC" id="5.2.1.8" evidence="7"/>
<dbReference type="SUPFAM" id="SSF54534">
    <property type="entry name" value="FKBP-like"/>
    <property type="match status" value="1"/>
</dbReference>
<dbReference type="InterPro" id="IPR008880">
    <property type="entry name" value="Trigger_fac_C"/>
</dbReference>
<keyword evidence="5 7" id="KW-0413">Isomerase</keyword>
<keyword evidence="12" id="KW-1185">Reference proteome</keyword>
<gene>
    <name evidence="11" type="primary">tig</name>
    <name evidence="11" type="ORF">OCV88_12230</name>
</gene>
<dbReference type="PROSITE" id="PS50059">
    <property type="entry name" value="FKBP_PPIASE"/>
    <property type="match status" value="1"/>
</dbReference>
<keyword evidence="9" id="KW-0732">Signal</keyword>
<proteinExistence type="predicted"/>